<dbReference type="RefSeq" id="WP_344811316.1">
    <property type="nucleotide sequence ID" value="NZ_BAAAYX010000003.1"/>
</dbReference>
<dbReference type="EMBL" id="BAAAYX010000003">
    <property type="protein sequence ID" value="GAA3697029.1"/>
    <property type="molecule type" value="Genomic_DNA"/>
</dbReference>
<sequence length="175" mass="19085">MVSIPPGVDAAAPVPTLTLFCGLPGAGKTTLARRLEGDGRGVRLCTDDWQAELGVPHTDTDFHERLQPVLYRHALDLLRHGTDVILEDGLWQRVERDEKLADARACGARVELHVFDVSPAILWTRLQSRNTGGPAGAYPMTRAELDWAVSVFQPPTAAELASVDRYEIHAGGLAR</sequence>
<gene>
    <name evidence="1" type="ORF">GCM10022204_11200</name>
</gene>
<accession>A0ABP7CZB5</accession>
<comment type="caution">
    <text evidence="1">The sequence shown here is derived from an EMBL/GenBank/DDBJ whole genome shotgun (WGS) entry which is preliminary data.</text>
</comment>
<evidence type="ECO:0000313" key="1">
    <source>
        <dbReference type="EMBL" id="GAA3697029.1"/>
    </source>
</evidence>
<name>A0ABP7CZB5_9ACTN</name>
<protein>
    <submittedName>
        <fullName evidence="1">AAA family ATPase</fullName>
    </submittedName>
</protein>
<dbReference type="SUPFAM" id="SSF52540">
    <property type="entry name" value="P-loop containing nucleoside triphosphate hydrolases"/>
    <property type="match status" value="1"/>
</dbReference>
<organism evidence="1 2">
    <name type="scientific">Microlunatus aurantiacus</name>
    <dbReference type="NCBI Taxonomy" id="446786"/>
    <lineage>
        <taxon>Bacteria</taxon>
        <taxon>Bacillati</taxon>
        <taxon>Actinomycetota</taxon>
        <taxon>Actinomycetes</taxon>
        <taxon>Propionibacteriales</taxon>
        <taxon>Propionibacteriaceae</taxon>
        <taxon>Microlunatus</taxon>
    </lineage>
</organism>
<dbReference type="Proteomes" id="UP001500051">
    <property type="component" value="Unassembled WGS sequence"/>
</dbReference>
<reference evidence="2" key="1">
    <citation type="journal article" date="2019" name="Int. J. Syst. Evol. Microbiol.">
        <title>The Global Catalogue of Microorganisms (GCM) 10K type strain sequencing project: providing services to taxonomists for standard genome sequencing and annotation.</title>
        <authorList>
            <consortium name="The Broad Institute Genomics Platform"/>
            <consortium name="The Broad Institute Genome Sequencing Center for Infectious Disease"/>
            <person name="Wu L."/>
            <person name="Ma J."/>
        </authorList>
    </citation>
    <scope>NUCLEOTIDE SEQUENCE [LARGE SCALE GENOMIC DNA]</scope>
    <source>
        <strain evidence="2">JCM 16548</strain>
    </source>
</reference>
<dbReference type="Pfam" id="PF13671">
    <property type="entry name" value="AAA_33"/>
    <property type="match status" value="1"/>
</dbReference>
<keyword evidence="2" id="KW-1185">Reference proteome</keyword>
<dbReference type="Gene3D" id="3.40.50.300">
    <property type="entry name" value="P-loop containing nucleotide triphosphate hydrolases"/>
    <property type="match status" value="1"/>
</dbReference>
<dbReference type="InterPro" id="IPR027417">
    <property type="entry name" value="P-loop_NTPase"/>
</dbReference>
<evidence type="ECO:0000313" key="2">
    <source>
        <dbReference type="Proteomes" id="UP001500051"/>
    </source>
</evidence>
<proteinExistence type="predicted"/>